<dbReference type="AlphaFoldDB" id="A0A078BA81"/>
<name>A0A078BA81_STYLE</name>
<feature type="region of interest" description="Disordered" evidence="2">
    <location>
        <begin position="468"/>
        <end position="499"/>
    </location>
</feature>
<keyword evidence="4" id="KW-1185">Reference proteome</keyword>
<reference evidence="3 4" key="1">
    <citation type="submission" date="2014-06" db="EMBL/GenBank/DDBJ databases">
        <authorList>
            <person name="Swart Estienne"/>
        </authorList>
    </citation>
    <scope>NUCLEOTIDE SEQUENCE [LARGE SCALE GENOMIC DNA]</scope>
    <source>
        <strain evidence="3 4">130c</strain>
    </source>
</reference>
<feature type="compositionally biased region" description="Low complexity" evidence="2">
    <location>
        <begin position="135"/>
        <end position="148"/>
    </location>
</feature>
<accession>A0A078BA81</accession>
<evidence type="ECO:0000313" key="3">
    <source>
        <dbReference type="EMBL" id="CDW91151.1"/>
    </source>
</evidence>
<sequence length="588" mass="69559">MKSSAPNGSLQLQVATTTPTKNQSQKALYFKQHRQNLEQEIFSLVNTEVIAKNEENISKLANDQLQIENQDIHEFFQQEKQAQLKADIARLKAKQSLNIHPDIKQSLLNKDLAGVGLQLQPIQERNKTPKSKKPNILQQNEQSQQNQAQIVQIRESSDNEQNSVIIQDQSQPVDNRLFVKKLNQERKLREQLKAQKARLAEQRYQEEIEERQRKLEEDLQKREIDRERKREETEKRIQDRLQQRYLSQQKMIVETKKISHNPKLYREFEEKFAQVQQQLEHERLQKLQQMREQYVPKNNFKDHMDGQFRKYDDILREKKDELRRKRGAFENPQQQYSQNDINKYKSKFYEEQIAKDREFKLNHDKSKQEKKRLHDKVDSYAKYVKEMYWPQASDNKREELDLQIQNLKHPVRKPQDFPPQISNRRDNSNKRQSSTADNQQNYKFKGNFRRSEGADVIGQEIRESGIGISNQQYNGGTSGFMSEPESMPKISKNRQSDISHQHNNNGNQLSQISSQPQIQTVNQINGNSMINKNSVHGRPSRLVNLKQQQQYKNQEFENDINGFNVPVDDVSDDYVDNIKSKLQLLDQI</sequence>
<organism evidence="3 4">
    <name type="scientific">Stylonychia lemnae</name>
    <name type="common">Ciliate</name>
    <dbReference type="NCBI Taxonomy" id="5949"/>
    <lineage>
        <taxon>Eukaryota</taxon>
        <taxon>Sar</taxon>
        <taxon>Alveolata</taxon>
        <taxon>Ciliophora</taxon>
        <taxon>Intramacronucleata</taxon>
        <taxon>Spirotrichea</taxon>
        <taxon>Stichotrichia</taxon>
        <taxon>Sporadotrichida</taxon>
        <taxon>Oxytrichidae</taxon>
        <taxon>Stylonychinae</taxon>
        <taxon>Stylonychia</taxon>
    </lineage>
</organism>
<evidence type="ECO:0000256" key="1">
    <source>
        <dbReference type="SAM" id="Coils"/>
    </source>
</evidence>
<evidence type="ECO:0000256" key="2">
    <source>
        <dbReference type="SAM" id="MobiDB-lite"/>
    </source>
</evidence>
<feature type="region of interest" description="Disordered" evidence="2">
    <location>
        <begin position="408"/>
        <end position="448"/>
    </location>
</feature>
<evidence type="ECO:0000313" key="4">
    <source>
        <dbReference type="Proteomes" id="UP000039865"/>
    </source>
</evidence>
<keyword evidence="1" id="KW-0175">Coiled coil</keyword>
<dbReference type="EMBL" id="CCKQ01019141">
    <property type="protein sequence ID" value="CDW91151.1"/>
    <property type="molecule type" value="Genomic_DNA"/>
</dbReference>
<gene>
    <name evidence="3" type="primary">Contig12867.g13730</name>
    <name evidence="3" type="ORF">STYLEM_20303</name>
</gene>
<feature type="compositionally biased region" description="Polar residues" evidence="2">
    <location>
        <begin position="430"/>
        <end position="442"/>
    </location>
</feature>
<protein>
    <submittedName>
        <fullName evidence="3">Uncharacterized protein</fullName>
    </submittedName>
</protein>
<proteinExistence type="predicted"/>
<feature type="coiled-coil region" evidence="1">
    <location>
        <begin position="182"/>
        <end position="232"/>
    </location>
</feature>
<dbReference type="InParanoid" id="A0A078BA81"/>
<dbReference type="Proteomes" id="UP000039865">
    <property type="component" value="Unassembled WGS sequence"/>
</dbReference>
<dbReference type="OMA" id="FMSEPES"/>
<feature type="region of interest" description="Disordered" evidence="2">
    <location>
        <begin position="120"/>
        <end position="148"/>
    </location>
</feature>